<dbReference type="GO" id="GO:0005737">
    <property type="term" value="C:cytoplasm"/>
    <property type="evidence" value="ECO:0007669"/>
    <property type="project" value="TreeGrafter"/>
</dbReference>
<dbReference type="PANTHER" id="PTHR30575">
    <property type="entry name" value="PEPTIDASE M20"/>
    <property type="match status" value="1"/>
</dbReference>
<organism evidence="3 4">
    <name type="scientific">Candidatus Fimiplasma intestinipullorum</name>
    <dbReference type="NCBI Taxonomy" id="2840825"/>
    <lineage>
        <taxon>Bacteria</taxon>
        <taxon>Bacillati</taxon>
        <taxon>Bacillota</taxon>
        <taxon>Clostridia</taxon>
        <taxon>Eubacteriales</taxon>
        <taxon>Candidatus Fimiplasma</taxon>
    </lineage>
</organism>
<dbReference type="AlphaFoldDB" id="A0A9D1KZC3"/>
<dbReference type="Pfam" id="PF07687">
    <property type="entry name" value="M20_dimer"/>
    <property type="match status" value="1"/>
</dbReference>
<dbReference type="Proteomes" id="UP000824175">
    <property type="component" value="Unassembled WGS sequence"/>
</dbReference>
<evidence type="ECO:0000313" key="4">
    <source>
        <dbReference type="Proteomes" id="UP000824175"/>
    </source>
</evidence>
<dbReference type="SUPFAM" id="SSF53187">
    <property type="entry name" value="Zn-dependent exopeptidases"/>
    <property type="match status" value="1"/>
</dbReference>
<sequence length="388" mass="42406">MKTELRERILQTAKDMMPLFVEVREFIYDHAELGNQEFVSSQYLVDQMKKLGFTVTYPYCDLATAFRAELVLGEGPKVCFMAEYDALPGYGPAKDQVRHACGHNWIAASTLGAAAVLASLKDTLSGTVVLIGTPAEETMGGKCDLVNRGGFDDIDACFQMHLGAENNIEVTSLAMDSVQFDFTGKAAHAAAYPEQGINALDAVMLTFAGINALRQHMKPDARVHGIVTKGGTACNVVPDQGQCQFYIRAAKRAYLEELTEKIINCAKGAALMTGCELEYHFFENSYDDLVYHEGLRQLLRKSLESLGVTHFIKPEGNATGSTDVGNVSHRCPTVYCELDTGAFPKVYAHHESFLDYVHTSRADHSLLVAVQAMALAAASVMQDPSILQ</sequence>
<comment type="caution">
    <text evidence="3">The sequence shown here is derived from an EMBL/GenBank/DDBJ whole genome shotgun (WGS) entry which is preliminary data.</text>
</comment>
<dbReference type="InterPro" id="IPR002933">
    <property type="entry name" value="Peptidase_M20"/>
</dbReference>
<feature type="domain" description="Peptidase M20 dimerisation" evidence="2">
    <location>
        <begin position="177"/>
        <end position="267"/>
    </location>
</feature>
<name>A0A9D1KZC3_9FIRM</name>
<dbReference type="InterPro" id="IPR036264">
    <property type="entry name" value="Bact_exopeptidase_dim_dom"/>
</dbReference>
<dbReference type="GO" id="GO:0046657">
    <property type="term" value="P:folic acid catabolic process"/>
    <property type="evidence" value="ECO:0007669"/>
    <property type="project" value="TreeGrafter"/>
</dbReference>
<dbReference type="SUPFAM" id="SSF55031">
    <property type="entry name" value="Bacterial exopeptidase dimerisation domain"/>
    <property type="match status" value="1"/>
</dbReference>
<dbReference type="Gene3D" id="3.40.630.10">
    <property type="entry name" value="Zn peptidases"/>
    <property type="match status" value="1"/>
</dbReference>
<dbReference type="Pfam" id="PF01546">
    <property type="entry name" value="Peptidase_M20"/>
    <property type="match status" value="1"/>
</dbReference>
<dbReference type="InterPro" id="IPR017144">
    <property type="entry name" value="Xaa-Arg_dipeptidase"/>
</dbReference>
<proteinExistence type="inferred from homology"/>
<evidence type="ECO:0000313" key="3">
    <source>
        <dbReference type="EMBL" id="HIU12579.1"/>
    </source>
</evidence>
<gene>
    <name evidence="3" type="ORF">IAD15_00680</name>
</gene>
<reference evidence="3" key="1">
    <citation type="submission" date="2020-10" db="EMBL/GenBank/DDBJ databases">
        <authorList>
            <person name="Gilroy R."/>
        </authorList>
    </citation>
    <scope>NUCLEOTIDE SEQUENCE</scope>
    <source>
        <strain evidence="3">CHK195-11698</strain>
    </source>
</reference>
<dbReference type="GO" id="GO:0016805">
    <property type="term" value="F:dipeptidase activity"/>
    <property type="evidence" value="ECO:0007669"/>
    <property type="project" value="InterPro"/>
</dbReference>
<evidence type="ECO:0000256" key="1">
    <source>
        <dbReference type="PIRNR" id="PIRNR037226"/>
    </source>
</evidence>
<dbReference type="NCBIfam" id="TIGR01891">
    <property type="entry name" value="amidohydrolases"/>
    <property type="match status" value="1"/>
</dbReference>
<evidence type="ECO:0000259" key="2">
    <source>
        <dbReference type="Pfam" id="PF07687"/>
    </source>
</evidence>
<reference evidence="3" key="2">
    <citation type="journal article" date="2021" name="PeerJ">
        <title>Extensive microbial diversity within the chicken gut microbiome revealed by metagenomics and culture.</title>
        <authorList>
            <person name="Gilroy R."/>
            <person name="Ravi A."/>
            <person name="Getino M."/>
            <person name="Pursley I."/>
            <person name="Horton D.L."/>
            <person name="Alikhan N.F."/>
            <person name="Baker D."/>
            <person name="Gharbi K."/>
            <person name="Hall N."/>
            <person name="Watson M."/>
            <person name="Adriaenssens E.M."/>
            <person name="Foster-Nyarko E."/>
            <person name="Jarju S."/>
            <person name="Secka A."/>
            <person name="Antonio M."/>
            <person name="Oren A."/>
            <person name="Chaudhuri R.R."/>
            <person name="La Ragione R."/>
            <person name="Hildebrand F."/>
            <person name="Pallen M.J."/>
        </authorList>
    </citation>
    <scope>NUCLEOTIDE SEQUENCE</scope>
    <source>
        <strain evidence="3">CHK195-11698</strain>
    </source>
</reference>
<accession>A0A9D1KZC3</accession>
<dbReference type="PANTHER" id="PTHR30575:SF0">
    <property type="entry name" value="XAA-ARG DIPEPTIDASE"/>
    <property type="match status" value="1"/>
</dbReference>
<dbReference type="EMBL" id="DVMJ01000005">
    <property type="protein sequence ID" value="HIU12579.1"/>
    <property type="molecule type" value="Genomic_DNA"/>
</dbReference>
<dbReference type="PIRSF" id="PIRSF037226">
    <property type="entry name" value="Amidohydrolase_ACY1L2_prd"/>
    <property type="match status" value="1"/>
</dbReference>
<dbReference type="FunFam" id="3.30.70.360:FF:000004">
    <property type="entry name" value="Peptidase M20 domain-containing protein 2"/>
    <property type="match status" value="1"/>
</dbReference>
<dbReference type="Gene3D" id="3.30.70.360">
    <property type="match status" value="1"/>
</dbReference>
<dbReference type="InterPro" id="IPR011650">
    <property type="entry name" value="Peptidase_M20_dimer"/>
</dbReference>
<dbReference type="CDD" id="cd05672">
    <property type="entry name" value="M20_ACY1L2-like"/>
    <property type="match status" value="1"/>
</dbReference>
<dbReference type="InterPro" id="IPR052030">
    <property type="entry name" value="Peptidase_M20/M20A_hydrolases"/>
</dbReference>
<dbReference type="InterPro" id="IPR017439">
    <property type="entry name" value="Amidohydrolase"/>
</dbReference>
<dbReference type="GO" id="GO:0071713">
    <property type="term" value="F:para-aminobenzoyl-glutamate hydrolase activity"/>
    <property type="evidence" value="ECO:0007669"/>
    <property type="project" value="TreeGrafter"/>
</dbReference>
<comment type="similarity">
    <text evidence="1">Belongs to the peptidase M20A family.</text>
</comment>
<protein>
    <recommendedName>
        <fullName evidence="1">Peptidase M20 domain-containing protein 2</fullName>
    </recommendedName>
</protein>